<evidence type="ECO:0000259" key="11">
    <source>
        <dbReference type="PROSITE" id="PS50102"/>
    </source>
</evidence>
<evidence type="ECO:0000256" key="2">
    <source>
        <dbReference type="ARBA" id="ARBA00004604"/>
    </source>
</evidence>
<dbReference type="InterPro" id="IPR047189">
    <property type="entry name" value="RRM2_Nop12p-like"/>
</dbReference>
<dbReference type="SUPFAM" id="SSF54928">
    <property type="entry name" value="RNA-binding domain, RBD"/>
    <property type="match status" value="1"/>
</dbReference>
<keyword evidence="6" id="KW-0698">rRNA processing</keyword>
<evidence type="ECO:0000256" key="10">
    <source>
        <dbReference type="SAM" id="MobiDB-lite"/>
    </source>
</evidence>
<keyword evidence="13" id="KW-1185">Reference proteome</keyword>
<accession>A0A0D1XNW6</accession>
<keyword evidence="8" id="KW-0539">Nucleus</keyword>
<proteinExistence type="inferred from homology"/>
<dbReference type="GO" id="GO:0019843">
    <property type="term" value="F:rRNA binding"/>
    <property type="evidence" value="ECO:0007669"/>
    <property type="project" value="TreeGrafter"/>
</dbReference>
<dbReference type="GO" id="GO:0000463">
    <property type="term" value="P:maturation of LSU-rRNA from tricistronic rRNA transcript (SSU-rRNA, 5.8S rRNA, LSU-rRNA)"/>
    <property type="evidence" value="ECO:0007669"/>
    <property type="project" value="TreeGrafter"/>
</dbReference>
<dbReference type="GO" id="GO:0005730">
    <property type="term" value="C:nucleolus"/>
    <property type="evidence" value="ECO:0007669"/>
    <property type="project" value="UniProtKB-SubCell"/>
</dbReference>
<feature type="domain" description="RRM" evidence="11">
    <location>
        <begin position="321"/>
        <end position="423"/>
    </location>
</feature>
<dbReference type="InterPro" id="IPR012677">
    <property type="entry name" value="Nucleotide-bd_a/b_plait_sf"/>
</dbReference>
<dbReference type="PANTHER" id="PTHR23236:SF25">
    <property type="entry name" value="RNA-BINDING PROTEIN 34"/>
    <property type="match status" value="1"/>
</dbReference>
<reference evidence="12 13" key="1">
    <citation type="submission" date="2015-01" db="EMBL/GenBank/DDBJ databases">
        <title>The Genome Sequence of Exophiala mesophila CBS40295.</title>
        <authorList>
            <consortium name="The Broad Institute Genomics Platform"/>
            <person name="Cuomo C."/>
            <person name="de Hoog S."/>
            <person name="Gorbushina A."/>
            <person name="Stielow B."/>
            <person name="Teixiera M."/>
            <person name="Abouelleil A."/>
            <person name="Chapman S.B."/>
            <person name="Priest M."/>
            <person name="Young S.K."/>
            <person name="Wortman J."/>
            <person name="Nusbaum C."/>
            <person name="Birren B."/>
        </authorList>
    </citation>
    <scope>NUCLEOTIDE SEQUENCE [LARGE SCALE GENOMIC DNA]</scope>
    <source>
        <strain evidence="12 13">CBS 40295</strain>
    </source>
</reference>
<comment type="similarity">
    <text evidence="3">Belongs to the RRM RBM34 family.</text>
</comment>
<evidence type="ECO:0000256" key="4">
    <source>
        <dbReference type="ARBA" id="ARBA00015520"/>
    </source>
</evidence>
<feature type="compositionally biased region" description="Polar residues" evidence="10">
    <location>
        <begin position="20"/>
        <end position="40"/>
    </location>
</feature>
<feature type="compositionally biased region" description="Acidic residues" evidence="10">
    <location>
        <begin position="75"/>
        <end position="86"/>
    </location>
</feature>
<dbReference type="STRING" id="212818.A0A0D1XNW6"/>
<dbReference type="PROSITE" id="PS50102">
    <property type="entry name" value="RRM"/>
    <property type="match status" value="1"/>
</dbReference>
<evidence type="ECO:0000256" key="3">
    <source>
        <dbReference type="ARBA" id="ARBA00007077"/>
    </source>
</evidence>
<comment type="subcellular location">
    <subcellularLocation>
        <location evidence="2">Nucleus</location>
        <location evidence="2">Nucleolus</location>
    </subcellularLocation>
</comment>
<evidence type="ECO:0000256" key="1">
    <source>
        <dbReference type="ARBA" id="ARBA00002475"/>
    </source>
</evidence>
<comment type="function">
    <text evidence="1">Involved in pre-25S rRNA processing.</text>
</comment>
<dbReference type="HOGENOM" id="CLU_006468_2_0_1"/>
<evidence type="ECO:0000256" key="8">
    <source>
        <dbReference type="ARBA" id="ARBA00023242"/>
    </source>
</evidence>
<feature type="compositionally biased region" description="Basic and acidic residues" evidence="10">
    <location>
        <begin position="130"/>
        <end position="158"/>
    </location>
</feature>
<evidence type="ECO:0000313" key="12">
    <source>
        <dbReference type="EMBL" id="KIV89796.1"/>
    </source>
</evidence>
<keyword evidence="5" id="KW-0690">Ribosome biogenesis</keyword>
<dbReference type="Pfam" id="PF00076">
    <property type="entry name" value="RRM_1"/>
    <property type="match status" value="1"/>
</dbReference>
<dbReference type="GeneID" id="27325016"/>
<feature type="compositionally biased region" description="Basic and acidic residues" evidence="10">
    <location>
        <begin position="471"/>
        <end position="484"/>
    </location>
</feature>
<dbReference type="InterPro" id="IPR035979">
    <property type="entry name" value="RBD_domain_sf"/>
</dbReference>
<organism evidence="12 13">
    <name type="scientific">Exophiala mesophila</name>
    <name type="common">Black yeast-like fungus</name>
    <dbReference type="NCBI Taxonomy" id="212818"/>
    <lineage>
        <taxon>Eukaryota</taxon>
        <taxon>Fungi</taxon>
        <taxon>Dikarya</taxon>
        <taxon>Ascomycota</taxon>
        <taxon>Pezizomycotina</taxon>
        <taxon>Eurotiomycetes</taxon>
        <taxon>Chaetothyriomycetidae</taxon>
        <taxon>Chaetothyriales</taxon>
        <taxon>Herpotrichiellaceae</taxon>
        <taxon>Exophiala</taxon>
    </lineage>
</organism>
<evidence type="ECO:0000313" key="13">
    <source>
        <dbReference type="Proteomes" id="UP000054302"/>
    </source>
</evidence>
<evidence type="ECO:0000256" key="7">
    <source>
        <dbReference type="ARBA" id="ARBA00022884"/>
    </source>
</evidence>
<dbReference type="OrthoDB" id="442677at2759"/>
<evidence type="ECO:0000256" key="5">
    <source>
        <dbReference type="ARBA" id="ARBA00022517"/>
    </source>
</evidence>
<dbReference type="PANTHER" id="PTHR23236">
    <property type="entry name" value="EUKARYOTIC TRANSLATION INITIATION FACTOR 4B/4H"/>
    <property type="match status" value="1"/>
</dbReference>
<evidence type="ECO:0000256" key="9">
    <source>
        <dbReference type="PROSITE-ProRule" id="PRU00176"/>
    </source>
</evidence>
<dbReference type="CDD" id="cd12670">
    <property type="entry name" value="RRM2_Nop12p_like"/>
    <property type="match status" value="1"/>
</dbReference>
<feature type="compositionally biased region" description="Basic residues" evidence="10">
    <location>
        <begin position="485"/>
        <end position="506"/>
    </location>
</feature>
<sequence length="529" mass="57923">MSKSDSKSKSKSKSSKSSDQPTSSAAPEPTSKSLFDTNKSLDPALASLFASSSGPVTIVPKAVQPLKKKAKPVETIEDDDTSDEGEGTGSEGSHDISDSDEASAPPTSTEPPRKRRRLVNGDSQDLEAAYFKRLEREEEKEIKQRKQERKETVPHDADVTSSSDSEDSDQDVDSEPSDDHPVHESLSRISTDADKLKRTVFLGNVSTEAIKTKAAKRVLTKYLRSVVKSLQESPDSKKRVGKLESLRFRSTAYAPSSGPKKATFAKKELLDATTSSTNAYAVFTTTLAAELVAPKLNGTIVLDRHLRADWLGSPTQHNHRRCIFVGNLSFVDEEAPSTDPTDGTLRPKGKTPADPEEGLWRTFGKIGTVESVRVIRDQETRVSKGFAYVQFTDENSVEKALLLNEKKFPPMLPRKLRIMRAKKTKPKAPSRGIGAEKKSGRGKLGFLDSTSSRKQAMRRKNAGDAGGGRRVIFEGHRATSEKGSSKKKSDKSKQRNSKRPVTRSSRRGAAFKAAGGRKARAEKQASRPR</sequence>
<feature type="compositionally biased region" description="Basic and acidic residues" evidence="10">
    <location>
        <begin position="519"/>
        <end position="529"/>
    </location>
</feature>
<evidence type="ECO:0000256" key="6">
    <source>
        <dbReference type="ARBA" id="ARBA00022552"/>
    </source>
</evidence>
<protein>
    <recommendedName>
        <fullName evidence="4">Nucleolar protein 12</fullName>
    </recommendedName>
</protein>
<dbReference type="Proteomes" id="UP000054302">
    <property type="component" value="Unassembled WGS sequence"/>
</dbReference>
<dbReference type="AlphaFoldDB" id="A0A0D1XNW6"/>
<feature type="region of interest" description="Disordered" evidence="10">
    <location>
        <begin position="421"/>
        <end position="529"/>
    </location>
</feature>
<name>A0A0D1XNW6_EXOME</name>
<feature type="region of interest" description="Disordered" evidence="10">
    <location>
        <begin position="1"/>
        <end position="190"/>
    </location>
</feature>
<dbReference type="SMART" id="SM00360">
    <property type="entry name" value="RRM"/>
    <property type="match status" value="1"/>
</dbReference>
<dbReference type="EMBL" id="KN847524">
    <property type="protein sequence ID" value="KIV89796.1"/>
    <property type="molecule type" value="Genomic_DNA"/>
</dbReference>
<keyword evidence="7 9" id="KW-0694">RNA-binding</keyword>
<dbReference type="VEuPathDB" id="FungiDB:PV10_07171"/>
<feature type="compositionally biased region" description="Acidic residues" evidence="10">
    <location>
        <begin position="164"/>
        <end position="176"/>
    </location>
</feature>
<dbReference type="InterPro" id="IPR000504">
    <property type="entry name" value="RRM_dom"/>
</dbReference>
<dbReference type="Gene3D" id="3.30.70.330">
    <property type="match status" value="2"/>
</dbReference>
<dbReference type="RefSeq" id="XP_016221370.1">
    <property type="nucleotide sequence ID" value="XM_016372038.1"/>
</dbReference>
<feature type="region of interest" description="Disordered" evidence="10">
    <location>
        <begin position="334"/>
        <end position="357"/>
    </location>
</feature>
<dbReference type="OMA" id="NAYAVYT"/>
<gene>
    <name evidence="12" type="ORF">PV10_07171</name>
</gene>
<feature type="compositionally biased region" description="Basic and acidic residues" evidence="10">
    <location>
        <begin position="177"/>
        <end position="190"/>
    </location>
</feature>